<comment type="caution">
    <text evidence="2">The sequence shown here is derived from an EMBL/GenBank/DDBJ whole genome shotgun (WGS) entry which is preliminary data.</text>
</comment>
<accession>A0A5C6U2R2</accession>
<evidence type="ECO:0000313" key="2">
    <source>
        <dbReference type="EMBL" id="TXC67302.1"/>
    </source>
</evidence>
<dbReference type="Gene3D" id="2.40.10.10">
    <property type="entry name" value="Trypsin-like serine proteases"/>
    <property type="match status" value="2"/>
</dbReference>
<name>A0A5C6U2R2_9BURK</name>
<dbReference type="InterPro" id="IPR001940">
    <property type="entry name" value="Peptidase_S1C"/>
</dbReference>
<dbReference type="InterPro" id="IPR043504">
    <property type="entry name" value="Peptidase_S1_PA_chymotrypsin"/>
</dbReference>
<dbReference type="AlphaFoldDB" id="A0A5C6U2R2"/>
<dbReference type="PANTHER" id="PTHR43019">
    <property type="entry name" value="SERINE ENDOPROTEASE DEGS"/>
    <property type="match status" value="1"/>
</dbReference>
<dbReference type="EMBL" id="VOPW01000001">
    <property type="protein sequence ID" value="TXC67302.1"/>
    <property type="molecule type" value="Genomic_DNA"/>
</dbReference>
<keyword evidence="3" id="KW-1185">Reference proteome</keyword>
<dbReference type="PRINTS" id="PR00834">
    <property type="entry name" value="PROTEASES2C"/>
</dbReference>
<dbReference type="GO" id="GO:0004252">
    <property type="term" value="F:serine-type endopeptidase activity"/>
    <property type="evidence" value="ECO:0007669"/>
    <property type="project" value="InterPro"/>
</dbReference>
<proteinExistence type="predicted"/>
<dbReference type="Proteomes" id="UP000321832">
    <property type="component" value="Unassembled WGS sequence"/>
</dbReference>
<evidence type="ECO:0000313" key="3">
    <source>
        <dbReference type="Proteomes" id="UP000321832"/>
    </source>
</evidence>
<gene>
    <name evidence="2" type="ORF">FSC37_21235</name>
</gene>
<feature type="region of interest" description="Disordered" evidence="1">
    <location>
        <begin position="247"/>
        <end position="268"/>
    </location>
</feature>
<feature type="region of interest" description="Disordered" evidence="1">
    <location>
        <begin position="283"/>
        <end position="304"/>
    </location>
</feature>
<protein>
    <submittedName>
        <fullName evidence="2">Trypsin-like peptidase domain-containing protein</fullName>
    </submittedName>
</protein>
<evidence type="ECO:0000256" key="1">
    <source>
        <dbReference type="SAM" id="MobiDB-lite"/>
    </source>
</evidence>
<dbReference type="Pfam" id="PF13365">
    <property type="entry name" value="Trypsin_2"/>
    <property type="match status" value="1"/>
</dbReference>
<feature type="compositionally biased region" description="Basic residues" evidence="1">
    <location>
        <begin position="258"/>
        <end position="267"/>
    </location>
</feature>
<dbReference type="GO" id="GO:0006508">
    <property type="term" value="P:proteolysis"/>
    <property type="evidence" value="ECO:0007669"/>
    <property type="project" value="InterPro"/>
</dbReference>
<dbReference type="SUPFAM" id="SSF50494">
    <property type="entry name" value="Trypsin-like serine proteases"/>
    <property type="match status" value="1"/>
</dbReference>
<dbReference type="PANTHER" id="PTHR43019:SF23">
    <property type="entry name" value="PROTEASE DO-LIKE 5, CHLOROPLASTIC"/>
    <property type="match status" value="1"/>
</dbReference>
<dbReference type="InterPro" id="IPR009003">
    <property type="entry name" value="Peptidase_S1_PA"/>
</dbReference>
<reference evidence="2 3" key="1">
    <citation type="submission" date="2019-08" db="EMBL/GenBank/DDBJ databases">
        <authorList>
            <person name="Khan S.A."/>
            <person name="Jeon C.O."/>
            <person name="Jeong S.E."/>
        </authorList>
    </citation>
    <scope>NUCLEOTIDE SEQUENCE [LARGE SCALE GENOMIC DNA]</scope>
    <source>
        <strain evidence="3">IMCC1728</strain>
    </source>
</reference>
<organism evidence="2 3">
    <name type="scientific">Piscinibacter aquaticus</name>
    <dbReference type="NCBI Taxonomy" id="392597"/>
    <lineage>
        <taxon>Bacteria</taxon>
        <taxon>Pseudomonadati</taxon>
        <taxon>Pseudomonadota</taxon>
        <taxon>Betaproteobacteria</taxon>
        <taxon>Burkholderiales</taxon>
        <taxon>Sphaerotilaceae</taxon>
        <taxon>Piscinibacter</taxon>
    </lineage>
</organism>
<sequence length="493" mass="53948">MAISRLRRCMASSRQERSIHSGAWPATAHRDKRRPVEWISMKSARSRGCSRLVRAGVASLALALSSALSLGVQAQQSSTEAADGATPSLSLSARKVYEQARSQLVQIRTVLKGRASQTSVGSGFFVTADGHIVTNFHVVSQAALKPERHDLVYVTADGREAPATILQIDVRHDLALLKAGDAATRRFDALPLRPASRALAQGERIYSLGNPLDVGFAVMEGNYNGLVKRSFYPQIFFGGALSGGMSGGPALDQDGRDRRQRRAACRRRAGELSRAGELCRRVAGARPRQRTAEDAGLRRTRRAAAGAPAELTDRFMAQGWKPDTHPRYRVPVPQDGFMRCWGGSEASRTGGMDLERSDCVMDTHIFAGEFNTGSISVRHESYDGSKLGALRFAAQHGQSFRNEGFTRLRPDLQTRPQCRENFIDRDGLTLRAVVCMRAYKKLPQLYDVSVLVATLDQPAAGVQGRFDVQGVSFANAQRPAGHYLQAYQKVAPR</sequence>